<evidence type="ECO:0000313" key="2">
    <source>
        <dbReference type="EMBL" id="KAK9808742.1"/>
    </source>
</evidence>
<feature type="compositionally biased region" description="Acidic residues" evidence="1">
    <location>
        <begin position="314"/>
        <end position="340"/>
    </location>
</feature>
<evidence type="ECO:0000313" key="3">
    <source>
        <dbReference type="Proteomes" id="UP001489004"/>
    </source>
</evidence>
<organism evidence="2 3">
    <name type="scientific">[Myrmecia] bisecta</name>
    <dbReference type="NCBI Taxonomy" id="41462"/>
    <lineage>
        <taxon>Eukaryota</taxon>
        <taxon>Viridiplantae</taxon>
        <taxon>Chlorophyta</taxon>
        <taxon>core chlorophytes</taxon>
        <taxon>Trebouxiophyceae</taxon>
        <taxon>Trebouxiales</taxon>
        <taxon>Trebouxiaceae</taxon>
        <taxon>Myrmecia</taxon>
    </lineage>
</organism>
<sequence length="349" mass="37416">MYVSQLIASALDGVVRLSKQAFLALIGWFGGEGKTLFITWLEGTIGGAATTFSTSIFTRTWEANKPNDDLANAVAGRLAFGGELPDRALIAHQLKLVCAGENMGIKRSYQTSTPVTVRCFAVCTTNKDPVFTTGTGKEGLGADHAVGRRFVVVDFNSSFRNQPEADQKKAIDDLTAELFQDDMRLAKHAFPPGCIPAECGFLMQQPVIVQEATQRVLNPLKLMLGKAFEITPGDNKTASRIEAARMNALVKEETGKDVRPVDVAAWGRQLGFGQACDFSNTRQNHFLHVKENRPGSASPGPAAGACATNHEASSDEDVASSDEEVAGSDEDVASSDEDEAAPSSKRLCM</sequence>
<dbReference type="Gene3D" id="3.40.50.300">
    <property type="entry name" value="P-loop containing nucleotide triphosphate hydrolases"/>
    <property type="match status" value="1"/>
</dbReference>
<comment type="caution">
    <text evidence="2">The sequence shown here is derived from an EMBL/GenBank/DDBJ whole genome shotgun (WGS) entry which is preliminary data.</text>
</comment>
<protein>
    <recommendedName>
        <fullName evidence="4">SF3 helicase domain-containing protein</fullName>
    </recommendedName>
</protein>
<gene>
    <name evidence="2" type="ORF">WJX72_002901</name>
</gene>
<dbReference type="EMBL" id="JALJOR010000011">
    <property type="protein sequence ID" value="KAK9808742.1"/>
    <property type="molecule type" value="Genomic_DNA"/>
</dbReference>
<reference evidence="2 3" key="1">
    <citation type="journal article" date="2024" name="Nat. Commun.">
        <title>Phylogenomics reveals the evolutionary origins of lichenization in chlorophyte algae.</title>
        <authorList>
            <person name="Puginier C."/>
            <person name="Libourel C."/>
            <person name="Otte J."/>
            <person name="Skaloud P."/>
            <person name="Haon M."/>
            <person name="Grisel S."/>
            <person name="Petersen M."/>
            <person name="Berrin J.G."/>
            <person name="Delaux P.M."/>
            <person name="Dal Grande F."/>
            <person name="Keller J."/>
        </authorList>
    </citation>
    <scope>NUCLEOTIDE SEQUENCE [LARGE SCALE GENOMIC DNA]</scope>
    <source>
        <strain evidence="2 3">SAG 2043</strain>
    </source>
</reference>
<keyword evidence="3" id="KW-1185">Reference proteome</keyword>
<feature type="region of interest" description="Disordered" evidence="1">
    <location>
        <begin position="290"/>
        <end position="349"/>
    </location>
</feature>
<evidence type="ECO:0000256" key="1">
    <source>
        <dbReference type="SAM" id="MobiDB-lite"/>
    </source>
</evidence>
<feature type="compositionally biased region" description="Low complexity" evidence="1">
    <location>
        <begin position="294"/>
        <end position="305"/>
    </location>
</feature>
<dbReference type="Proteomes" id="UP001489004">
    <property type="component" value="Unassembled WGS sequence"/>
</dbReference>
<dbReference type="AlphaFoldDB" id="A0AAW1PIP5"/>
<name>A0AAW1PIP5_9CHLO</name>
<accession>A0AAW1PIP5</accession>
<proteinExistence type="predicted"/>
<dbReference type="InterPro" id="IPR027417">
    <property type="entry name" value="P-loop_NTPase"/>
</dbReference>
<evidence type="ECO:0008006" key="4">
    <source>
        <dbReference type="Google" id="ProtNLM"/>
    </source>
</evidence>